<evidence type="ECO:0000256" key="4">
    <source>
        <dbReference type="ARBA" id="ARBA00023004"/>
    </source>
</evidence>
<dbReference type="EMBL" id="BPWL01000005">
    <property type="protein sequence ID" value="GJJ10846.1"/>
    <property type="molecule type" value="Genomic_DNA"/>
</dbReference>
<comment type="caution">
    <text evidence="5">The sequence shown here is derived from an EMBL/GenBank/DDBJ whole genome shotgun (WGS) entry which is preliminary data.</text>
</comment>
<dbReference type="GO" id="GO:0005506">
    <property type="term" value="F:iron ion binding"/>
    <property type="evidence" value="ECO:0007669"/>
    <property type="project" value="InterPro"/>
</dbReference>
<dbReference type="PRINTS" id="PR00463">
    <property type="entry name" value="EP450I"/>
</dbReference>
<dbReference type="SUPFAM" id="SSF48264">
    <property type="entry name" value="Cytochrome P450"/>
    <property type="match status" value="1"/>
</dbReference>
<evidence type="ECO:0000313" key="5">
    <source>
        <dbReference type="EMBL" id="GJJ10846.1"/>
    </source>
</evidence>
<keyword evidence="2" id="KW-0479">Metal-binding</keyword>
<evidence type="ECO:0000256" key="3">
    <source>
        <dbReference type="ARBA" id="ARBA00023002"/>
    </source>
</evidence>
<dbReference type="InterPro" id="IPR001128">
    <property type="entry name" value="Cyt_P450"/>
</dbReference>
<proteinExistence type="inferred from homology"/>
<dbReference type="PANTHER" id="PTHR24296">
    <property type="entry name" value="CYTOCHROME P450"/>
    <property type="match status" value="1"/>
</dbReference>
<dbReference type="GO" id="GO:0020037">
    <property type="term" value="F:heme binding"/>
    <property type="evidence" value="ECO:0007669"/>
    <property type="project" value="InterPro"/>
</dbReference>
<dbReference type="InterPro" id="IPR002401">
    <property type="entry name" value="Cyt_P450_E_grp-I"/>
</dbReference>
<dbReference type="Pfam" id="PF00067">
    <property type="entry name" value="p450"/>
    <property type="match status" value="1"/>
</dbReference>
<dbReference type="AlphaFoldDB" id="A0AAV5A895"/>
<keyword evidence="3" id="KW-0560">Oxidoreductase</keyword>
<dbReference type="GO" id="GO:0004497">
    <property type="term" value="F:monooxygenase activity"/>
    <property type="evidence" value="ECO:0007669"/>
    <property type="project" value="InterPro"/>
</dbReference>
<gene>
    <name evidence="5" type="ORF">Clacol_005074</name>
</gene>
<dbReference type="GO" id="GO:0016705">
    <property type="term" value="F:oxidoreductase activity, acting on paired donors, with incorporation or reduction of molecular oxygen"/>
    <property type="evidence" value="ECO:0007669"/>
    <property type="project" value="InterPro"/>
</dbReference>
<accession>A0AAV5A895</accession>
<sequence>MVFERLSSGKEYGDYLDVLLSKEKKNDVTEIRDMLMVLFLAGRDSTLGAFVWATYELCCNPEWILLLRKEIETVGTDNDVIPFKEIEKYHLHRAVLFETIRLWPGLPKNARVAMEDDVLPSINGSSFPAVKISKGDFVLWSDFSMMRDPGVWGPDAEKFNPARHLDVNGSPGEMLSTYEFISIISMIIRHFDIVPVQLQLNQRNLVEALSSFMEGPFRVTIKPREGTILSQL</sequence>
<evidence type="ECO:0008006" key="7">
    <source>
        <dbReference type="Google" id="ProtNLM"/>
    </source>
</evidence>
<organism evidence="5 6">
    <name type="scientific">Clathrus columnatus</name>
    <dbReference type="NCBI Taxonomy" id="1419009"/>
    <lineage>
        <taxon>Eukaryota</taxon>
        <taxon>Fungi</taxon>
        <taxon>Dikarya</taxon>
        <taxon>Basidiomycota</taxon>
        <taxon>Agaricomycotina</taxon>
        <taxon>Agaricomycetes</taxon>
        <taxon>Phallomycetidae</taxon>
        <taxon>Phallales</taxon>
        <taxon>Clathraceae</taxon>
        <taxon>Clathrus</taxon>
    </lineage>
</organism>
<comment type="similarity">
    <text evidence="1">Belongs to the cytochrome P450 family.</text>
</comment>
<dbReference type="Proteomes" id="UP001050691">
    <property type="component" value="Unassembled WGS sequence"/>
</dbReference>
<evidence type="ECO:0000256" key="1">
    <source>
        <dbReference type="ARBA" id="ARBA00010617"/>
    </source>
</evidence>
<reference evidence="5" key="1">
    <citation type="submission" date="2021-10" db="EMBL/GenBank/DDBJ databases">
        <title>De novo Genome Assembly of Clathrus columnatus (Basidiomycota, Fungi) Using Illumina and Nanopore Sequence Data.</title>
        <authorList>
            <person name="Ogiso-Tanaka E."/>
            <person name="Itagaki H."/>
            <person name="Hosoya T."/>
            <person name="Hosaka K."/>
        </authorList>
    </citation>
    <scope>NUCLEOTIDE SEQUENCE</scope>
    <source>
        <strain evidence="5">MO-923</strain>
    </source>
</reference>
<dbReference type="Gene3D" id="1.10.630.10">
    <property type="entry name" value="Cytochrome P450"/>
    <property type="match status" value="1"/>
</dbReference>
<keyword evidence="6" id="KW-1185">Reference proteome</keyword>
<evidence type="ECO:0000256" key="2">
    <source>
        <dbReference type="ARBA" id="ARBA00022723"/>
    </source>
</evidence>
<dbReference type="InterPro" id="IPR036396">
    <property type="entry name" value="Cyt_P450_sf"/>
</dbReference>
<evidence type="ECO:0000313" key="6">
    <source>
        <dbReference type="Proteomes" id="UP001050691"/>
    </source>
</evidence>
<name>A0AAV5A895_9AGAM</name>
<protein>
    <recommendedName>
        <fullName evidence="7">Cytochrome P450</fullName>
    </recommendedName>
</protein>
<keyword evidence="4" id="KW-0408">Iron</keyword>